<sequence length="358" mass="38287">MRPGEDFSCIPEGSSDVQKLRKNFKTEEEEAVRSTAQFRTEPGSGKTIGPVHVKSSSLDSPSAGSCNSSPMVANLVLRKQLGGQLVAENQPFVLLATAVESQCKASAPDSIWPVDACLSSEAEEESRFNRARRNGPQSVQAKRDNSQPFAFDELKSDQAVAPLFTNNGDCGFTEKVMTGILLLLFAIICWVLNFTDSITLPNGSVRYGIVTKSGLYNPQFKNSNIEGVTGYFYMDDKFIVNGFDFVNGVCDLIALGALTLLTPPISTCYYPNISSTIVKTVPILVAIVVGGYFAFAPAPRHGIGFSASVKKPESTTDSTLVESSKGGNTQSLLTPKAGSATGWDQKLTIVSSPGRASV</sequence>
<dbReference type="PANTHER" id="PTHR31621">
    <property type="entry name" value="PROTEIN DMP3"/>
    <property type="match status" value="1"/>
</dbReference>
<comment type="similarity">
    <text evidence="2">Belongs to the plant DMP1 protein family.</text>
</comment>
<keyword evidence="5 7" id="KW-0472">Membrane</keyword>
<protein>
    <submittedName>
        <fullName evidence="8">Uncharacterized protein</fullName>
    </submittedName>
</protein>
<dbReference type="AlphaFoldDB" id="A0A176WFC9"/>
<dbReference type="GO" id="GO:0016020">
    <property type="term" value="C:membrane"/>
    <property type="evidence" value="ECO:0007669"/>
    <property type="project" value="UniProtKB-SubCell"/>
</dbReference>
<evidence type="ECO:0000256" key="5">
    <source>
        <dbReference type="ARBA" id="ARBA00023136"/>
    </source>
</evidence>
<dbReference type="Pfam" id="PF05078">
    <property type="entry name" value="DUF679"/>
    <property type="match status" value="1"/>
</dbReference>
<dbReference type="GO" id="GO:0010256">
    <property type="term" value="P:endomembrane system organization"/>
    <property type="evidence" value="ECO:0007669"/>
    <property type="project" value="TreeGrafter"/>
</dbReference>
<evidence type="ECO:0000256" key="3">
    <source>
        <dbReference type="ARBA" id="ARBA00022692"/>
    </source>
</evidence>
<keyword evidence="4 7" id="KW-1133">Transmembrane helix</keyword>
<accession>A0A176WFC9</accession>
<evidence type="ECO:0000256" key="6">
    <source>
        <dbReference type="SAM" id="MobiDB-lite"/>
    </source>
</evidence>
<feature type="transmembrane region" description="Helical" evidence="7">
    <location>
        <begin position="176"/>
        <end position="194"/>
    </location>
</feature>
<feature type="transmembrane region" description="Helical" evidence="7">
    <location>
        <begin position="273"/>
        <end position="295"/>
    </location>
</feature>
<dbReference type="GO" id="GO:0005737">
    <property type="term" value="C:cytoplasm"/>
    <property type="evidence" value="ECO:0007669"/>
    <property type="project" value="UniProtKB-ARBA"/>
</dbReference>
<reference evidence="8" key="1">
    <citation type="submission" date="2016-03" db="EMBL/GenBank/DDBJ databases">
        <title>Mechanisms controlling the formation of the plant cell surface in tip-growing cells are functionally conserved among land plants.</title>
        <authorList>
            <person name="Honkanen S."/>
            <person name="Jones V.A."/>
            <person name="Morieri G."/>
            <person name="Champion C."/>
            <person name="Hetherington A.J."/>
            <person name="Kelly S."/>
            <person name="Saint-Marcoux D."/>
            <person name="Proust H."/>
            <person name="Prescott H."/>
            <person name="Dolan L."/>
        </authorList>
    </citation>
    <scope>NUCLEOTIDE SEQUENCE [LARGE SCALE GENOMIC DNA]</scope>
    <source>
        <tissue evidence="8">Whole gametophyte</tissue>
    </source>
</reference>
<proteinExistence type="inferred from homology"/>
<evidence type="ECO:0000256" key="2">
    <source>
        <dbReference type="ARBA" id="ARBA00008707"/>
    </source>
</evidence>
<gene>
    <name evidence="8" type="ORF">AXG93_4907s1020</name>
</gene>
<keyword evidence="3 7" id="KW-0812">Transmembrane</keyword>
<organism evidence="8 9">
    <name type="scientific">Marchantia polymorpha subsp. ruderalis</name>
    <dbReference type="NCBI Taxonomy" id="1480154"/>
    <lineage>
        <taxon>Eukaryota</taxon>
        <taxon>Viridiplantae</taxon>
        <taxon>Streptophyta</taxon>
        <taxon>Embryophyta</taxon>
        <taxon>Marchantiophyta</taxon>
        <taxon>Marchantiopsida</taxon>
        <taxon>Marchantiidae</taxon>
        <taxon>Marchantiales</taxon>
        <taxon>Marchantiaceae</taxon>
        <taxon>Marchantia</taxon>
    </lineage>
</organism>
<feature type="compositionally biased region" description="Polar residues" evidence="6">
    <location>
        <begin position="54"/>
        <end position="65"/>
    </location>
</feature>
<evidence type="ECO:0000256" key="4">
    <source>
        <dbReference type="ARBA" id="ARBA00022989"/>
    </source>
</evidence>
<feature type="region of interest" description="Disordered" evidence="6">
    <location>
        <begin position="316"/>
        <end position="339"/>
    </location>
</feature>
<evidence type="ECO:0000256" key="7">
    <source>
        <dbReference type="SAM" id="Phobius"/>
    </source>
</evidence>
<dbReference type="PANTHER" id="PTHR31621:SF66">
    <property type="entry name" value="PROTEIN DMP2"/>
    <property type="match status" value="1"/>
</dbReference>
<evidence type="ECO:0000313" key="8">
    <source>
        <dbReference type="EMBL" id="OAE31948.1"/>
    </source>
</evidence>
<dbReference type="Proteomes" id="UP000077202">
    <property type="component" value="Unassembled WGS sequence"/>
</dbReference>
<evidence type="ECO:0000313" key="9">
    <source>
        <dbReference type="Proteomes" id="UP000077202"/>
    </source>
</evidence>
<feature type="transmembrane region" description="Helical" evidence="7">
    <location>
        <begin position="238"/>
        <end position="261"/>
    </location>
</feature>
<keyword evidence="9" id="KW-1185">Reference proteome</keyword>
<feature type="compositionally biased region" description="Polar residues" evidence="6">
    <location>
        <begin position="316"/>
        <end position="333"/>
    </location>
</feature>
<name>A0A176WFC9_MARPO</name>
<dbReference type="EMBL" id="LVLJ01000936">
    <property type="protein sequence ID" value="OAE31948.1"/>
    <property type="molecule type" value="Genomic_DNA"/>
</dbReference>
<feature type="region of interest" description="Disordered" evidence="6">
    <location>
        <begin position="1"/>
        <end position="65"/>
    </location>
</feature>
<comment type="caution">
    <text evidence="8">The sequence shown here is derived from an EMBL/GenBank/DDBJ whole genome shotgun (WGS) entry which is preliminary data.</text>
</comment>
<evidence type="ECO:0000256" key="1">
    <source>
        <dbReference type="ARBA" id="ARBA00004141"/>
    </source>
</evidence>
<comment type="subcellular location">
    <subcellularLocation>
        <location evidence="1">Membrane</location>
        <topology evidence="1">Multi-pass membrane protein</topology>
    </subcellularLocation>
</comment>
<dbReference type="InterPro" id="IPR007770">
    <property type="entry name" value="DMP"/>
</dbReference>